<proteinExistence type="predicted"/>
<evidence type="ECO:0000313" key="1">
    <source>
        <dbReference type="EMBL" id="QLL75062.1"/>
    </source>
</evidence>
<protein>
    <recommendedName>
        <fullName evidence="3">Bacteriophage Gp15 protein</fullName>
    </recommendedName>
</protein>
<sequence length="217" mass="24551">MKANKQGFLLDLTSSFIDAVSFKGKQYKVNLAFDHVLKFFDLVSDDSIDNDYLSRKMIELFFGGQKIPQDPEFLQGFMKMLNKLINAEPYLSGGSSTSGSMVQSFSWSKDAGMIEAAFLQNYQIDLMEEQGKMHWTKFKALFDGLSDNTRLIKIIQIRQTTPSDVTKEEWPRIAQAQVTFSLDDPMKDAPKASKQSASFNTSAMFQALLDKAHRKGE</sequence>
<name>A0A7H9ED25_9LACO</name>
<evidence type="ECO:0000313" key="2">
    <source>
        <dbReference type="Proteomes" id="UP000510660"/>
    </source>
</evidence>
<dbReference type="InterPro" id="IPR009660">
    <property type="entry name" value="Phage_A500_Gp15"/>
</dbReference>
<evidence type="ECO:0008006" key="3">
    <source>
        <dbReference type="Google" id="ProtNLM"/>
    </source>
</evidence>
<dbReference type="Proteomes" id="UP000510660">
    <property type="component" value="Chromosome"/>
</dbReference>
<dbReference type="EMBL" id="CP047415">
    <property type="protein sequence ID" value="QLL75062.1"/>
    <property type="molecule type" value="Genomic_DNA"/>
</dbReference>
<accession>A0A7H9ED25</accession>
<gene>
    <name evidence="1" type="ORF">GTO85_08250</name>
</gene>
<organism evidence="1 2">
    <name type="scientific">Lactobacillus crispatus</name>
    <dbReference type="NCBI Taxonomy" id="47770"/>
    <lineage>
        <taxon>Bacteria</taxon>
        <taxon>Bacillati</taxon>
        <taxon>Bacillota</taxon>
        <taxon>Bacilli</taxon>
        <taxon>Lactobacillales</taxon>
        <taxon>Lactobacillaceae</taxon>
        <taxon>Lactobacillus</taxon>
    </lineage>
</organism>
<dbReference type="RefSeq" id="WP_180862194.1">
    <property type="nucleotide sequence ID" value="NZ_CP047415.1"/>
</dbReference>
<reference evidence="1 2" key="1">
    <citation type="submission" date="2020-01" db="EMBL/GenBank/DDBJ databases">
        <title>Complete and circular genome sequences of six lactobacillus isolates from horses.</title>
        <authorList>
            <person name="Hassan H.M."/>
        </authorList>
    </citation>
    <scope>NUCLEOTIDE SEQUENCE [LARGE SCALE GENOMIC DNA]</scope>
    <source>
        <strain evidence="1 2">1D</strain>
    </source>
</reference>
<dbReference type="Pfam" id="PF06854">
    <property type="entry name" value="Phage_Gp15"/>
    <property type="match status" value="1"/>
</dbReference>
<dbReference type="AlphaFoldDB" id="A0A7H9ED25"/>